<dbReference type="EMBL" id="BMAV01012396">
    <property type="protein sequence ID" value="GFY59041.1"/>
    <property type="molecule type" value="Genomic_DNA"/>
</dbReference>
<dbReference type="GO" id="GO:0003676">
    <property type="term" value="F:nucleic acid binding"/>
    <property type="evidence" value="ECO:0007669"/>
    <property type="project" value="InterPro"/>
</dbReference>
<accession>A0A8X7C6B8</accession>
<protein>
    <submittedName>
        <fullName evidence="1">Integrase catalytic domain-containing protein</fullName>
    </submittedName>
</protein>
<dbReference type="AlphaFoldDB" id="A0A8X7C6B8"/>
<dbReference type="Proteomes" id="UP000886998">
    <property type="component" value="Unassembled WGS sequence"/>
</dbReference>
<gene>
    <name evidence="1" type="primary">AVEN_57770_1</name>
    <name evidence="1" type="ORF">TNIN_217931</name>
</gene>
<proteinExistence type="predicted"/>
<dbReference type="Gene3D" id="3.30.420.10">
    <property type="entry name" value="Ribonuclease H-like superfamily/Ribonuclease H"/>
    <property type="match status" value="1"/>
</dbReference>
<evidence type="ECO:0000313" key="1">
    <source>
        <dbReference type="EMBL" id="GFY59041.1"/>
    </source>
</evidence>
<dbReference type="InterPro" id="IPR012337">
    <property type="entry name" value="RNaseH-like_sf"/>
</dbReference>
<sequence>MPVLFNVLNWSFSKCGRCWNHADAKNFYSTHSIKWSYIVEKAARWGGFYERMVRSVKVVLRKTIGKSSLTTEQLLTVLTETEGMINFRPITYVGSETEEPIPLTPAHFIIGQRITSLLPVRLLSP</sequence>
<dbReference type="PANTHER" id="PTHR47331">
    <property type="entry name" value="PHD-TYPE DOMAIN-CONTAINING PROTEIN"/>
    <property type="match status" value="1"/>
</dbReference>
<organism evidence="1 2">
    <name type="scientific">Trichonephila inaurata madagascariensis</name>
    <dbReference type="NCBI Taxonomy" id="2747483"/>
    <lineage>
        <taxon>Eukaryota</taxon>
        <taxon>Metazoa</taxon>
        <taxon>Ecdysozoa</taxon>
        <taxon>Arthropoda</taxon>
        <taxon>Chelicerata</taxon>
        <taxon>Arachnida</taxon>
        <taxon>Araneae</taxon>
        <taxon>Araneomorphae</taxon>
        <taxon>Entelegynae</taxon>
        <taxon>Araneoidea</taxon>
        <taxon>Nephilidae</taxon>
        <taxon>Trichonephila</taxon>
        <taxon>Trichonephila inaurata</taxon>
    </lineage>
</organism>
<comment type="caution">
    <text evidence="1">The sequence shown here is derived from an EMBL/GenBank/DDBJ whole genome shotgun (WGS) entry which is preliminary data.</text>
</comment>
<name>A0A8X7C6B8_9ARAC</name>
<dbReference type="OrthoDB" id="6430111at2759"/>
<dbReference type="InterPro" id="IPR036397">
    <property type="entry name" value="RNaseH_sf"/>
</dbReference>
<keyword evidence="2" id="KW-1185">Reference proteome</keyword>
<dbReference type="SUPFAM" id="SSF53098">
    <property type="entry name" value="Ribonuclease H-like"/>
    <property type="match status" value="1"/>
</dbReference>
<evidence type="ECO:0000313" key="2">
    <source>
        <dbReference type="Proteomes" id="UP000886998"/>
    </source>
</evidence>
<reference evidence="1" key="1">
    <citation type="submission" date="2020-08" db="EMBL/GenBank/DDBJ databases">
        <title>Multicomponent nature underlies the extraordinary mechanical properties of spider dragline silk.</title>
        <authorList>
            <person name="Kono N."/>
            <person name="Nakamura H."/>
            <person name="Mori M."/>
            <person name="Yoshida Y."/>
            <person name="Ohtoshi R."/>
            <person name="Malay A.D."/>
            <person name="Moran D.A.P."/>
            <person name="Tomita M."/>
            <person name="Numata K."/>
            <person name="Arakawa K."/>
        </authorList>
    </citation>
    <scope>NUCLEOTIDE SEQUENCE</scope>
</reference>